<evidence type="ECO:0000256" key="6">
    <source>
        <dbReference type="ARBA" id="ARBA00022989"/>
    </source>
</evidence>
<keyword evidence="3" id="KW-0813">Transport</keyword>
<dbReference type="OrthoDB" id="9810952at2"/>
<feature type="transmembrane region" description="Helical" evidence="9">
    <location>
        <begin position="12"/>
        <end position="38"/>
    </location>
</feature>
<dbReference type="InterPro" id="IPR003445">
    <property type="entry name" value="Cat_transpt"/>
</dbReference>
<gene>
    <name evidence="10" type="ORF">SAMN04487861_13213</name>
</gene>
<feature type="transmembrane region" description="Helical" evidence="9">
    <location>
        <begin position="244"/>
        <end position="264"/>
    </location>
</feature>
<evidence type="ECO:0000256" key="3">
    <source>
        <dbReference type="ARBA" id="ARBA00022448"/>
    </source>
</evidence>
<dbReference type="PANTHER" id="PTHR32024:SF2">
    <property type="entry name" value="TRK SYSTEM POTASSIUM UPTAKE PROTEIN TRKG-RELATED"/>
    <property type="match status" value="1"/>
</dbReference>
<keyword evidence="7" id="KW-0406">Ion transport</keyword>
<dbReference type="EMBL" id="FOQK01000032">
    <property type="protein sequence ID" value="SFI37121.1"/>
    <property type="molecule type" value="Genomic_DNA"/>
</dbReference>
<feature type="transmembrane region" description="Helical" evidence="9">
    <location>
        <begin position="191"/>
        <end position="210"/>
    </location>
</feature>
<evidence type="ECO:0000256" key="1">
    <source>
        <dbReference type="ARBA" id="ARBA00004651"/>
    </source>
</evidence>
<dbReference type="GO" id="GO:0030001">
    <property type="term" value="P:metal ion transport"/>
    <property type="evidence" value="ECO:0007669"/>
    <property type="project" value="UniProtKB-ARBA"/>
</dbReference>
<dbReference type="Proteomes" id="UP000183639">
    <property type="component" value="Unassembled WGS sequence"/>
</dbReference>
<dbReference type="GO" id="GO:0008324">
    <property type="term" value="F:monoatomic cation transmembrane transporter activity"/>
    <property type="evidence" value="ECO:0007669"/>
    <property type="project" value="InterPro"/>
</dbReference>
<evidence type="ECO:0000256" key="8">
    <source>
        <dbReference type="ARBA" id="ARBA00023136"/>
    </source>
</evidence>
<keyword evidence="6 9" id="KW-1133">Transmembrane helix</keyword>
<evidence type="ECO:0000256" key="2">
    <source>
        <dbReference type="ARBA" id="ARBA00009137"/>
    </source>
</evidence>
<keyword evidence="4" id="KW-1003">Cell membrane</keyword>
<evidence type="ECO:0000256" key="9">
    <source>
        <dbReference type="SAM" id="Phobius"/>
    </source>
</evidence>
<sequence length="491" mass="53922">MVLTEKGNGWELFWLLMGRIATVMGLAMFVPFASALAWREPEAWLFLLPAGFSLALGTGMARLGAEHMRQLAIREGVLFMVLVWPLMGFVGLMPYYISGLLPDFSAAFFETVSSLTTTGLSCLPFDPLGLPRSLRLWQAIMNWIGGLMFVVVLVTVLPQVSGCFGLTLTARQTIFFSPVWNRMSQSVHQGVSVYALLTLLAAVLFYLAGLPAEESLMRGMIALSSSGGSSVTSFMVYDNGWLELAAGIAMVLAGMNLLLCWKAWNRRSVWLLWQDAELRGFFAILVAAGLAISLHLYAMDCYTLPNSLRYGFFQVASFLSTNGFASASFWLWPDFDRYVLFLLVFVGGCIGSAGGGLKVMRILVLFRMTRAEIHRTLHPHMVVSVKVDGLPVPAKIVGRILAFFFLYMMIFVLFSLILSGAGLDLMQSMGLAAGCLTSTGSTAALVGLGNLHFLPVWAKLACCLLMILGRIEIFSFLILLDLGARAVRQKW</sequence>
<dbReference type="AlphaFoldDB" id="A0A1I3HN60"/>
<proteinExistence type="inferred from homology"/>
<evidence type="ECO:0000256" key="7">
    <source>
        <dbReference type="ARBA" id="ARBA00023065"/>
    </source>
</evidence>
<organism evidence="10 11">
    <name type="scientific">Selenomonas ruminantium</name>
    <dbReference type="NCBI Taxonomy" id="971"/>
    <lineage>
        <taxon>Bacteria</taxon>
        <taxon>Bacillati</taxon>
        <taxon>Bacillota</taxon>
        <taxon>Negativicutes</taxon>
        <taxon>Selenomonadales</taxon>
        <taxon>Selenomonadaceae</taxon>
        <taxon>Selenomonas</taxon>
    </lineage>
</organism>
<feature type="transmembrane region" description="Helical" evidence="9">
    <location>
        <begin position="310"/>
        <end position="332"/>
    </location>
</feature>
<reference evidence="10 11" key="1">
    <citation type="submission" date="2016-10" db="EMBL/GenBank/DDBJ databases">
        <authorList>
            <person name="de Groot N.N."/>
        </authorList>
    </citation>
    <scope>NUCLEOTIDE SEQUENCE [LARGE SCALE GENOMIC DNA]</scope>
    <source>
        <strain evidence="10 11">Z108</strain>
    </source>
</reference>
<feature type="transmembrane region" description="Helical" evidence="9">
    <location>
        <begin position="276"/>
        <end position="298"/>
    </location>
</feature>
<feature type="transmembrane region" description="Helical" evidence="9">
    <location>
        <begin position="456"/>
        <end position="480"/>
    </location>
</feature>
<dbReference type="Pfam" id="PF02386">
    <property type="entry name" value="TrkH"/>
    <property type="match status" value="1"/>
</dbReference>
<dbReference type="PANTHER" id="PTHR32024">
    <property type="entry name" value="TRK SYSTEM POTASSIUM UPTAKE PROTEIN TRKG-RELATED"/>
    <property type="match status" value="1"/>
</dbReference>
<name>A0A1I3HN60_SELRU</name>
<feature type="transmembrane region" description="Helical" evidence="9">
    <location>
        <begin position="77"/>
        <end position="97"/>
    </location>
</feature>
<comment type="similarity">
    <text evidence="2">Belongs to the TrkH potassium transport family.</text>
</comment>
<feature type="transmembrane region" description="Helical" evidence="9">
    <location>
        <begin position="400"/>
        <end position="421"/>
    </location>
</feature>
<dbReference type="RefSeq" id="WP_075445648.1">
    <property type="nucleotide sequence ID" value="NZ_FOQK01000032.1"/>
</dbReference>
<evidence type="ECO:0000313" key="10">
    <source>
        <dbReference type="EMBL" id="SFI37121.1"/>
    </source>
</evidence>
<evidence type="ECO:0000256" key="5">
    <source>
        <dbReference type="ARBA" id="ARBA00022692"/>
    </source>
</evidence>
<comment type="subcellular location">
    <subcellularLocation>
        <location evidence="1">Cell membrane</location>
        <topology evidence="1">Multi-pass membrane protein</topology>
    </subcellularLocation>
</comment>
<dbReference type="GO" id="GO:0005886">
    <property type="term" value="C:plasma membrane"/>
    <property type="evidence" value="ECO:0007669"/>
    <property type="project" value="UniProtKB-SubCell"/>
</dbReference>
<feature type="transmembrane region" description="Helical" evidence="9">
    <location>
        <begin position="140"/>
        <end position="170"/>
    </location>
</feature>
<evidence type="ECO:0000313" key="11">
    <source>
        <dbReference type="Proteomes" id="UP000183639"/>
    </source>
</evidence>
<feature type="transmembrane region" description="Helical" evidence="9">
    <location>
        <begin position="338"/>
        <end position="360"/>
    </location>
</feature>
<accession>A0A1I3HN60</accession>
<keyword evidence="8 9" id="KW-0472">Membrane</keyword>
<protein>
    <submittedName>
        <fullName evidence="10">Trk system potassium uptake protein TrkH</fullName>
    </submittedName>
</protein>
<feature type="transmembrane region" description="Helical" evidence="9">
    <location>
        <begin position="44"/>
        <end position="65"/>
    </location>
</feature>
<evidence type="ECO:0000256" key="4">
    <source>
        <dbReference type="ARBA" id="ARBA00022475"/>
    </source>
</evidence>
<keyword evidence="5 9" id="KW-0812">Transmembrane</keyword>